<dbReference type="OrthoDB" id="1117410at2"/>
<evidence type="ECO:0000313" key="4">
    <source>
        <dbReference type="Proteomes" id="UP000233535"/>
    </source>
</evidence>
<name>A0A2N3HU68_9BACT</name>
<proteinExistence type="predicted"/>
<keyword evidence="4" id="KW-1185">Reference proteome</keyword>
<dbReference type="AlphaFoldDB" id="A0A2N3HU68"/>
<evidence type="ECO:0000256" key="1">
    <source>
        <dbReference type="SAM" id="SignalP"/>
    </source>
</evidence>
<protein>
    <recommendedName>
        <fullName evidence="2">DUF5777 domain-containing protein</fullName>
    </recommendedName>
</protein>
<evidence type="ECO:0000313" key="3">
    <source>
        <dbReference type="EMBL" id="PKQ61587.1"/>
    </source>
</evidence>
<dbReference type="Proteomes" id="UP000233535">
    <property type="component" value="Unassembled WGS sequence"/>
</dbReference>
<feature type="domain" description="DUF5777" evidence="2">
    <location>
        <begin position="52"/>
        <end position="303"/>
    </location>
</feature>
<dbReference type="RefSeq" id="WP_101262357.1">
    <property type="nucleotide sequence ID" value="NZ_MVDD01000013.1"/>
</dbReference>
<accession>A0A2N3HU68</accession>
<reference evidence="3 4" key="1">
    <citation type="journal article" date="2017" name="Front. Microbiol.">
        <title>Labilibaculum manganireducens gen. nov., sp. nov. and Labilibaculum filiforme sp. nov., Novel Bacteroidetes Isolated from Subsurface Sediments of the Baltic Sea.</title>
        <authorList>
            <person name="Vandieken V."/>
            <person name="Marshall I.P."/>
            <person name="Niemann H."/>
            <person name="Engelen B."/>
            <person name="Cypionka H."/>
        </authorList>
    </citation>
    <scope>NUCLEOTIDE SEQUENCE [LARGE SCALE GENOMIC DNA]</scope>
    <source>
        <strain evidence="3 4">59.16B</strain>
    </source>
</reference>
<feature type="chain" id="PRO_5014865451" description="DUF5777 domain-containing protein" evidence="1">
    <location>
        <begin position="39"/>
        <end position="304"/>
    </location>
</feature>
<organism evidence="3 4">
    <name type="scientific">Labilibaculum filiforme</name>
    <dbReference type="NCBI Taxonomy" id="1940526"/>
    <lineage>
        <taxon>Bacteria</taxon>
        <taxon>Pseudomonadati</taxon>
        <taxon>Bacteroidota</taxon>
        <taxon>Bacteroidia</taxon>
        <taxon>Marinilabiliales</taxon>
        <taxon>Marinifilaceae</taxon>
        <taxon>Labilibaculum</taxon>
    </lineage>
</organism>
<evidence type="ECO:0000259" key="2">
    <source>
        <dbReference type="Pfam" id="PF19089"/>
    </source>
</evidence>
<dbReference type="Pfam" id="PF19089">
    <property type="entry name" value="DUF5777"/>
    <property type="match status" value="1"/>
</dbReference>
<keyword evidence="1" id="KW-0732">Signal</keyword>
<feature type="signal peptide" evidence="1">
    <location>
        <begin position="1"/>
        <end position="38"/>
    </location>
</feature>
<dbReference type="InterPro" id="IPR045916">
    <property type="entry name" value="DUF5777"/>
</dbReference>
<gene>
    <name evidence="3" type="ORF">BZG02_15475</name>
</gene>
<comment type="caution">
    <text evidence="3">The sequence shown here is derived from an EMBL/GenBank/DDBJ whole genome shotgun (WGS) entry which is preliminary data.</text>
</comment>
<sequence length="304" mass="34398">MLRSKYTIQKFMKIAFSGLISLSFLLILILSASQSCFAQEDEFANDPVAGTFETGLLGETQTTVTPYAGEFEMHIQHRFGLIENGLEDVFGIYATSNIRMGLNYGITPKFMLGYGYTKEFKLQEFQGKYRVFTQTESNSIPVSVALYGNLSINSQDKLVFGNDYAFSDRLGYFSQIIVAHKFNDKISLQFAPSFTHFNKTDSLVEHDKIALTLSGRAKVTPSMSVFFEYDQPLNIDDMREYTNSDQTDPEANLTFGMEIGTSTHVFQVFMSNYEGITPQRNILYNKNKIGDGDFLVGFNILVRF</sequence>
<dbReference type="EMBL" id="MVDD01000013">
    <property type="protein sequence ID" value="PKQ61587.1"/>
    <property type="molecule type" value="Genomic_DNA"/>
</dbReference>